<reference evidence="1 2" key="1">
    <citation type="submission" date="2018-02" db="EMBL/GenBank/DDBJ databases">
        <title>The genomes of Aspergillus section Nigri reveals drivers in fungal speciation.</title>
        <authorList>
            <consortium name="DOE Joint Genome Institute"/>
            <person name="Vesth T.C."/>
            <person name="Nybo J."/>
            <person name="Theobald S."/>
            <person name="Brandl J."/>
            <person name="Frisvad J.C."/>
            <person name="Nielsen K.F."/>
            <person name="Lyhne E.K."/>
            <person name="Kogle M.E."/>
            <person name="Kuo A."/>
            <person name="Riley R."/>
            <person name="Clum A."/>
            <person name="Nolan M."/>
            <person name="Lipzen A."/>
            <person name="Salamov A."/>
            <person name="Henrissat B."/>
            <person name="Wiebenga A."/>
            <person name="De vries R.P."/>
            <person name="Grigoriev I.V."/>
            <person name="Mortensen U.H."/>
            <person name="Andersen M.R."/>
            <person name="Baker S.E."/>
        </authorList>
    </citation>
    <scope>NUCLEOTIDE SEQUENCE [LARGE SCALE GENOMIC DNA]</scope>
    <source>
        <strain evidence="1 2">CBS 313.89</strain>
    </source>
</reference>
<dbReference type="Proteomes" id="UP000249789">
    <property type="component" value="Unassembled WGS sequence"/>
</dbReference>
<dbReference type="OrthoDB" id="2364732at2759"/>
<dbReference type="AlphaFoldDB" id="A0A8G1RHN5"/>
<sequence>MKTLLLTMGPCGVRDCHCASGSSTSKLNGLSSAVACDRCSHPLSDHDSYCIESHIIMRPQFIDELIARLDRYHLIRVNGTPASGKTSMTRVLANEVLARYPQTPVYLLCGWEWDDVRIAGGWALYLQQQLGTHGHRLITHPGFLLLDEAQQTYWDTQLWTDLLKSITGSSAVKITPMALEPHQQISLRPEETEATAPRWQPVGLLLDETEAHEILDRYVPIVISNGADILTKELKHGLFLVSGGHAGLLMSLADALESIPEIYALTLKRQPLDWTTVSQGLFGDCRRLFGIIQHLSFARGLPKQRVVQPSAYSSVFKNAVMYCPCLLFRDNAPAKGLAYRSPLEMATEAIRHFDPHQLSKTARTLKDQYQKEFYRCLFPLLLEYQIAMSPEYLIKKTAGLQSGRIDFLVEQKKWGLELMRDGDRITQHMRRFGKDGPYFAMIRDELMDDYIVLNFTQIRPRRKHPGYRGHLYHVIFSEDCRNVQVLDASDLSEVVAFVLVENADFFRYIA</sequence>
<dbReference type="InterPro" id="IPR027417">
    <property type="entry name" value="P-loop_NTPase"/>
</dbReference>
<name>A0A8G1RHN5_9EURO</name>
<evidence type="ECO:0000313" key="1">
    <source>
        <dbReference type="EMBL" id="RAK74092.1"/>
    </source>
</evidence>
<protein>
    <recommendedName>
        <fullName evidence="3">P-loop containing nucleoside triphosphate hydrolase protein</fullName>
    </recommendedName>
</protein>
<dbReference type="VEuPathDB" id="FungiDB:BO72DRAFT_471084"/>
<evidence type="ECO:0000313" key="2">
    <source>
        <dbReference type="Proteomes" id="UP000249789"/>
    </source>
</evidence>
<organism evidence="1 2">
    <name type="scientific">Aspergillus fijiensis CBS 313.89</name>
    <dbReference type="NCBI Taxonomy" id="1448319"/>
    <lineage>
        <taxon>Eukaryota</taxon>
        <taxon>Fungi</taxon>
        <taxon>Dikarya</taxon>
        <taxon>Ascomycota</taxon>
        <taxon>Pezizomycotina</taxon>
        <taxon>Eurotiomycetes</taxon>
        <taxon>Eurotiomycetidae</taxon>
        <taxon>Eurotiales</taxon>
        <taxon>Aspergillaceae</taxon>
        <taxon>Aspergillus</taxon>
    </lineage>
</organism>
<dbReference type="EMBL" id="KZ824672">
    <property type="protein sequence ID" value="RAK74092.1"/>
    <property type="molecule type" value="Genomic_DNA"/>
</dbReference>
<gene>
    <name evidence="1" type="ORF">BO72DRAFT_471084</name>
</gene>
<evidence type="ECO:0008006" key="3">
    <source>
        <dbReference type="Google" id="ProtNLM"/>
    </source>
</evidence>
<dbReference type="SUPFAM" id="SSF52540">
    <property type="entry name" value="P-loop containing nucleoside triphosphate hydrolases"/>
    <property type="match status" value="1"/>
</dbReference>
<accession>A0A8G1RHN5</accession>
<dbReference type="RefSeq" id="XP_040798102.1">
    <property type="nucleotide sequence ID" value="XM_040947071.1"/>
</dbReference>
<dbReference type="GeneID" id="63864404"/>
<proteinExistence type="predicted"/>
<keyword evidence="2" id="KW-1185">Reference proteome</keyword>